<comment type="caution">
    <text evidence="2">The sequence shown here is derived from an EMBL/GenBank/DDBJ whole genome shotgun (WGS) entry which is preliminary data.</text>
</comment>
<dbReference type="SUPFAM" id="SSF56059">
    <property type="entry name" value="Glutathione synthetase ATP-binding domain-like"/>
    <property type="match status" value="1"/>
</dbReference>
<name>X0TF86_9ZZZZ</name>
<evidence type="ECO:0000259" key="1">
    <source>
        <dbReference type="PROSITE" id="PS50975"/>
    </source>
</evidence>
<organism evidence="2">
    <name type="scientific">marine sediment metagenome</name>
    <dbReference type="NCBI Taxonomy" id="412755"/>
    <lineage>
        <taxon>unclassified sequences</taxon>
        <taxon>metagenomes</taxon>
        <taxon>ecological metagenomes</taxon>
    </lineage>
</organism>
<dbReference type="EMBL" id="BARS01010288">
    <property type="protein sequence ID" value="GAF91869.1"/>
    <property type="molecule type" value="Genomic_DNA"/>
</dbReference>
<protein>
    <recommendedName>
        <fullName evidence="1">ATP-grasp domain-containing protein</fullName>
    </recommendedName>
</protein>
<dbReference type="GO" id="GO:0005524">
    <property type="term" value="F:ATP binding"/>
    <property type="evidence" value="ECO:0007669"/>
    <property type="project" value="InterPro"/>
</dbReference>
<dbReference type="GO" id="GO:0046872">
    <property type="term" value="F:metal ion binding"/>
    <property type="evidence" value="ECO:0007669"/>
    <property type="project" value="InterPro"/>
</dbReference>
<dbReference type="PROSITE" id="PS50975">
    <property type="entry name" value="ATP_GRASP"/>
    <property type="match status" value="1"/>
</dbReference>
<proteinExistence type="predicted"/>
<feature type="non-terminal residue" evidence="2">
    <location>
        <position position="1"/>
    </location>
</feature>
<dbReference type="InterPro" id="IPR011761">
    <property type="entry name" value="ATP-grasp"/>
</dbReference>
<evidence type="ECO:0000313" key="2">
    <source>
        <dbReference type="EMBL" id="GAF91869.1"/>
    </source>
</evidence>
<dbReference type="Gene3D" id="3.30.470.20">
    <property type="entry name" value="ATP-grasp fold, B domain"/>
    <property type="match status" value="1"/>
</dbReference>
<sequence>GTNVYKIQNNSDLSFTINLINRKFFDPKDWLMQEYIEGNPVSCTIISNGIESEVISVNRQIVGDKYLNAPKEFMYCGNVVPANIFAEEKKLIVDISLKLSTELGLKGINGFDFVLKDHYPYLMEINPRIPGSIRASEEAMSTNLLDLHVKSFTDKGWEFVKNTLKDAKIENFTTKMIFFAPKEIDKNLINKINDLEYVHDKSEPIKNINKNEPVCTILFQAKSFSDSYLGSLKIVDKIKKIIK</sequence>
<gene>
    <name evidence="2" type="ORF">S01H1_19112</name>
</gene>
<dbReference type="AlphaFoldDB" id="X0TF86"/>
<dbReference type="InterPro" id="IPR003806">
    <property type="entry name" value="ATP-grasp_PylC-type"/>
</dbReference>
<accession>X0TF86</accession>
<feature type="domain" description="ATP-grasp" evidence="1">
    <location>
        <begin position="81"/>
        <end position="153"/>
    </location>
</feature>
<reference evidence="2" key="1">
    <citation type="journal article" date="2014" name="Front. Microbiol.">
        <title>High frequency of phylogenetically diverse reductive dehalogenase-homologous genes in deep subseafloor sedimentary metagenomes.</title>
        <authorList>
            <person name="Kawai M."/>
            <person name="Futagami T."/>
            <person name="Toyoda A."/>
            <person name="Takaki Y."/>
            <person name="Nishi S."/>
            <person name="Hori S."/>
            <person name="Arai W."/>
            <person name="Tsubouchi T."/>
            <person name="Morono Y."/>
            <person name="Uchiyama I."/>
            <person name="Ito T."/>
            <person name="Fujiyama A."/>
            <person name="Inagaki F."/>
            <person name="Takami H."/>
        </authorList>
    </citation>
    <scope>NUCLEOTIDE SEQUENCE</scope>
    <source>
        <strain evidence="2">Expedition CK06-06</strain>
    </source>
</reference>
<dbReference type="Pfam" id="PF02655">
    <property type="entry name" value="ATP-grasp_3"/>
    <property type="match status" value="1"/>
</dbReference>